<name>A0A8X6TVU2_NEPPI</name>
<keyword evidence="3" id="KW-1185">Reference proteome</keyword>
<proteinExistence type="predicted"/>
<feature type="region of interest" description="Disordered" evidence="1">
    <location>
        <begin position="132"/>
        <end position="164"/>
    </location>
</feature>
<evidence type="ECO:0000313" key="2">
    <source>
        <dbReference type="EMBL" id="GFT55470.1"/>
    </source>
</evidence>
<protein>
    <submittedName>
        <fullName evidence="2">Uncharacterized protein</fullName>
    </submittedName>
</protein>
<sequence length="164" mass="19329">MATKNRMFLSPENSRRTCGCDRTNEWLRKQPVKPRYLREAQLQMNRNNKNGDRIKQQERLLNNMPNIQMNRAVIVNVYYRTRGLGNSNYSRELVKLRRLWAISTLTRPSNHSLSAIKSIQSQPTLRQQLFRQEPTTQIQKSRRSVDTELQGTEPKRANNACETR</sequence>
<accession>A0A8X6TVU2</accession>
<reference evidence="2" key="1">
    <citation type="submission" date="2020-08" db="EMBL/GenBank/DDBJ databases">
        <title>Multicomponent nature underlies the extraordinary mechanical properties of spider dragline silk.</title>
        <authorList>
            <person name="Kono N."/>
            <person name="Nakamura H."/>
            <person name="Mori M."/>
            <person name="Yoshida Y."/>
            <person name="Ohtoshi R."/>
            <person name="Malay A.D."/>
            <person name="Moran D.A.P."/>
            <person name="Tomita M."/>
            <person name="Numata K."/>
            <person name="Arakawa K."/>
        </authorList>
    </citation>
    <scope>NUCLEOTIDE SEQUENCE</scope>
</reference>
<organism evidence="2 3">
    <name type="scientific">Nephila pilipes</name>
    <name type="common">Giant wood spider</name>
    <name type="synonym">Nephila maculata</name>
    <dbReference type="NCBI Taxonomy" id="299642"/>
    <lineage>
        <taxon>Eukaryota</taxon>
        <taxon>Metazoa</taxon>
        <taxon>Ecdysozoa</taxon>
        <taxon>Arthropoda</taxon>
        <taxon>Chelicerata</taxon>
        <taxon>Arachnida</taxon>
        <taxon>Araneae</taxon>
        <taxon>Araneomorphae</taxon>
        <taxon>Entelegynae</taxon>
        <taxon>Araneoidea</taxon>
        <taxon>Nephilidae</taxon>
        <taxon>Nephila</taxon>
    </lineage>
</organism>
<gene>
    <name evidence="2" type="ORF">NPIL_347431</name>
</gene>
<dbReference type="EMBL" id="BMAW01017761">
    <property type="protein sequence ID" value="GFT55470.1"/>
    <property type="molecule type" value="Genomic_DNA"/>
</dbReference>
<comment type="caution">
    <text evidence="2">The sequence shown here is derived from an EMBL/GenBank/DDBJ whole genome shotgun (WGS) entry which is preliminary data.</text>
</comment>
<dbReference type="Proteomes" id="UP000887013">
    <property type="component" value="Unassembled WGS sequence"/>
</dbReference>
<evidence type="ECO:0000313" key="3">
    <source>
        <dbReference type="Proteomes" id="UP000887013"/>
    </source>
</evidence>
<evidence type="ECO:0000256" key="1">
    <source>
        <dbReference type="SAM" id="MobiDB-lite"/>
    </source>
</evidence>
<dbReference type="AlphaFoldDB" id="A0A8X6TVU2"/>